<dbReference type="Gene3D" id="2.40.37.20">
    <property type="entry name" value="D-serine dehydratase-like domain"/>
    <property type="match status" value="1"/>
</dbReference>
<dbReference type="AlphaFoldDB" id="D9PET8"/>
<dbReference type="InterPro" id="IPR029066">
    <property type="entry name" value="PLP-binding_barrel"/>
</dbReference>
<comment type="similarity">
    <text evidence="1">Belongs to the DSD1 family.</text>
</comment>
<comment type="caution">
    <text evidence="4">The sequence shown here is derived from an EMBL/GenBank/DDBJ whole genome shotgun (WGS) entry which is preliminary data.</text>
</comment>
<dbReference type="InterPro" id="IPR042208">
    <property type="entry name" value="D-ser_dehydrat-like_sf"/>
</dbReference>
<dbReference type="Gene3D" id="3.20.20.10">
    <property type="entry name" value="Alanine racemase"/>
    <property type="match status" value="1"/>
</dbReference>
<dbReference type="GO" id="GO:0036088">
    <property type="term" value="P:D-serine catabolic process"/>
    <property type="evidence" value="ECO:0007669"/>
    <property type="project" value="TreeGrafter"/>
</dbReference>
<dbReference type="SUPFAM" id="SSF51419">
    <property type="entry name" value="PLP-binding barrel"/>
    <property type="match status" value="1"/>
</dbReference>
<dbReference type="EMBL" id="ADZX01000002">
    <property type="protein sequence ID" value="EFK97920.1"/>
    <property type="molecule type" value="Genomic_DNA"/>
</dbReference>
<gene>
    <name evidence="4" type="ORF">LDC_0016</name>
</gene>
<evidence type="ECO:0000256" key="2">
    <source>
        <dbReference type="ARBA" id="ARBA00023239"/>
    </source>
</evidence>
<keyword evidence="2" id="KW-0456">Lyase</keyword>
<dbReference type="SMART" id="SM01119">
    <property type="entry name" value="D-ser_dehydrat"/>
    <property type="match status" value="1"/>
</dbReference>
<name>D9PET8_9ZZZZ</name>
<evidence type="ECO:0000313" key="4">
    <source>
        <dbReference type="EMBL" id="EFK97920.1"/>
    </source>
</evidence>
<evidence type="ECO:0000256" key="1">
    <source>
        <dbReference type="ARBA" id="ARBA00005323"/>
    </source>
</evidence>
<reference evidence="4" key="2">
    <citation type="journal article" date="2011" name="Microb. Ecol.">
        <title>Taxonomic and Functional Metagenomic Profiling of the Microbial Community in the Anoxic Sediment of a Sub-saline Shallow Lake (Laguna de Carrizo, Central Spain).</title>
        <authorList>
            <person name="Ferrer M."/>
            <person name="Guazzaroni M.E."/>
            <person name="Richter M."/>
            <person name="Garcia-Salamanca A."/>
            <person name="Yarza P."/>
            <person name="Suarez-Suarez A."/>
            <person name="Solano J."/>
            <person name="Alcaide M."/>
            <person name="van Dillewijn P."/>
            <person name="Molina-Henares M.A."/>
            <person name="Lopez-Cortes N."/>
            <person name="Al-Ramahi Y."/>
            <person name="Guerrero C."/>
            <person name="Acosta A."/>
            <person name="de Eugenio L.I."/>
            <person name="Martinez V."/>
            <person name="Marques S."/>
            <person name="Rojo F."/>
            <person name="Santero E."/>
            <person name="Genilloud O."/>
            <person name="Perez-Perez J."/>
            <person name="Rossello-Mora R."/>
            <person name="Ramos J.L."/>
        </authorList>
    </citation>
    <scope>NUCLEOTIDE SEQUENCE</scope>
</reference>
<dbReference type="PANTHER" id="PTHR28004:SF2">
    <property type="entry name" value="D-SERINE DEHYDRATASE"/>
    <property type="match status" value="1"/>
</dbReference>
<dbReference type="InterPro" id="IPR026956">
    <property type="entry name" value="D-ser_dehydrat-like_dom"/>
</dbReference>
<dbReference type="GO" id="GO:0008721">
    <property type="term" value="F:D-serine ammonia-lyase activity"/>
    <property type="evidence" value="ECO:0007669"/>
    <property type="project" value="TreeGrafter"/>
</dbReference>
<dbReference type="InterPro" id="IPR001608">
    <property type="entry name" value="Ala_racemase_N"/>
</dbReference>
<accession>D9PET8</accession>
<dbReference type="Pfam" id="PF01168">
    <property type="entry name" value="Ala_racemase_N"/>
    <property type="match status" value="1"/>
</dbReference>
<reference evidence="4" key="1">
    <citation type="submission" date="2010-07" db="EMBL/GenBank/DDBJ databases">
        <authorList>
            <consortium name="CONSOLIDER consortium CSD2007-00005"/>
            <person name="Guazzaroni M.-E."/>
            <person name="Richter M."/>
            <person name="Garcia-Salamanca A."/>
            <person name="Yarza P."/>
            <person name="Ferrer M."/>
        </authorList>
    </citation>
    <scope>NUCLEOTIDE SEQUENCE</scope>
</reference>
<dbReference type="PANTHER" id="PTHR28004">
    <property type="entry name" value="ZGC:162816-RELATED"/>
    <property type="match status" value="1"/>
</dbReference>
<sequence>MMKIIRPTLVVNKSVALKNIEKMAKKAAEYNLRFRPHFKTHQSLKIGEWFRPFDVEAITVSSVQMAEYFAGGGWNDITVAFPLNILEIDNINRLASGIKLGLLVENTEAATYLAKNVLFPVDVWIKIDTGNYRTGIDPHDELLLEEVIKQVNAGKNLTFKGFLTHAGQTYSADSTGEIFNRHFDALLKLQSLKKKYINQFPKIEISIGDTPAASICTTFTDVDEIRPGNFVFYDLMQQNLGVCRFEDIAVRMVCPVVAKHRLRNEVVIHGGAVHFSKDSVTNVDGKAMFGRIIITKNGKKQMLDPMNYLAKLSQEHGIIKVAQNQFDNFDVGDLVEIIPVHSCLTANLMGHYYTTDGELIEMMPGF</sequence>
<evidence type="ECO:0000259" key="3">
    <source>
        <dbReference type="SMART" id="SM01119"/>
    </source>
</evidence>
<proteinExistence type="inferred from homology"/>
<protein>
    <recommendedName>
        <fullName evidence="3">D-serine dehydratase-like domain-containing protein</fullName>
    </recommendedName>
</protein>
<dbReference type="Pfam" id="PF14031">
    <property type="entry name" value="D-ser_dehydrat"/>
    <property type="match status" value="1"/>
</dbReference>
<dbReference type="InterPro" id="IPR051466">
    <property type="entry name" value="D-amino_acid_metab_enzyme"/>
</dbReference>
<feature type="domain" description="D-serine dehydratase-like" evidence="3">
    <location>
        <begin position="249"/>
        <end position="356"/>
    </location>
</feature>
<organism evidence="4">
    <name type="scientific">sediment metagenome</name>
    <dbReference type="NCBI Taxonomy" id="749907"/>
    <lineage>
        <taxon>unclassified sequences</taxon>
        <taxon>metagenomes</taxon>
        <taxon>ecological metagenomes</taxon>
    </lineage>
</organism>